<feature type="non-terminal residue" evidence="2">
    <location>
        <position position="144"/>
    </location>
</feature>
<accession>A0A8J5MVM1</accession>
<dbReference type="EMBL" id="JAHLQT010024959">
    <property type="protein sequence ID" value="KAG7164689.1"/>
    <property type="molecule type" value="Genomic_DNA"/>
</dbReference>
<proteinExistence type="predicted"/>
<feature type="region of interest" description="Disordered" evidence="1">
    <location>
        <begin position="70"/>
        <end position="144"/>
    </location>
</feature>
<dbReference type="AlphaFoldDB" id="A0A8J5MVM1"/>
<dbReference type="Proteomes" id="UP000747542">
    <property type="component" value="Unassembled WGS sequence"/>
</dbReference>
<organism evidence="2 3">
    <name type="scientific">Homarus americanus</name>
    <name type="common">American lobster</name>
    <dbReference type="NCBI Taxonomy" id="6706"/>
    <lineage>
        <taxon>Eukaryota</taxon>
        <taxon>Metazoa</taxon>
        <taxon>Ecdysozoa</taxon>
        <taxon>Arthropoda</taxon>
        <taxon>Crustacea</taxon>
        <taxon>Multicrustacea</taxon>
        <taxon>Malacostraca</taxon>
        <taxon>Eumalacostraca</taxon>
        <taxon>Eucarida</taxon>
        <taxon>Decapoda</taxon>
        <taxon>Pleocyemata</taxon>
        <taxon>Astacidea</taxon>
        <taxon>Nephropoidea</taxon>
        <taxon>Nephropidae</taxon>
        <taxon>Homarus</taxon>
    </lineage>
</organism>
<name>A0A8J5MVM1_HOMAM</name>
<comment type="caution">
    <text evidence="2">The sequence shown here is derived from an EMBL/GenBank/DDBJ whole genome shotgun (WGS) entry which is preliminary data.</text>
</comment>
<gene>
    <name evidence="2" type="ORF">Hamer_G005085</name>
</gene>
<keyword evidence="3" id="KW-1185">Reference proteome</keyword>
<reference evidence="2" key="1">
    <citation type="journal article" date="2021" name="Sci. Adv.">
        <title>The American lobster genome reveals insights on longevity, neural, and immune adaptations.</title>
        <authorList>
            <person name="Polinski J.M."/>
            <person name="Zimin A.V."/>
            <person name="Clark K.F."/>
            <person name="Kohn A.B."/>
            <person name="Sadowski N."/>
            <person name="Timp W."/>
            <person name="Ptitsyn A."/>
            <person name="Khanna P."/>
            <person name="Romanova D.Y."/>
            <person name="Williams P."/>
            <person name="Greenwood S.J."/>
            <person name="Moroz L.L."/>
            <person name="Walt D.R."/>
            <person name="Bodnar A.G."/>
        </authorList>
    </citation>
    <scope>NUCLEOTIDE SEQUENCE</scope>
    <source>
        <strain evidence="2">GMGI-L3</strain>
    </source>
</reference>
<evidence type="ECO:0000313" key="2">
    <source>
        <dbReference type="EMBL" id="KAG7164689.1"/>
    </source>
</evidence>
<protein>
    <submittedName>
        <fullName evidence="2">Uncharacterized protein</fullName>
    </submittedName>
</protein>
<sequence>GVNIIIYLPLPTTQSGYKNPGERPVRPLFFRSRYSQRTLDCVTTSPRLVYTVDIDTKHKTNRQTYKRQQLYRMSGSTKDAQKETSPKNSSVCGAQGGAQGKSFTPPQRNVEETKKNDSSYQLSPIGLMRLFQTPSPQKSSSSNS</sequence>
<evidence type="ECO:0000313" key="3">
    <source>
        <dbReference type="Proteomes" id="UP000747542"/>
    </source>
</evidence>
<evidence type="ECO:0000256" key="1">
    <source>
        <dbReference type="SAM" id="MobiDB-lite"/>
    </source>
</evidence>